<feature type="region of interest" description="Disordered" evidence="1">
    <location>
        <begin position="1"/>
        <end position="32"/>
    </location>
</feature>
<feature type="compositionally biased region" description="Acidic residues" evidence="1">
    <location>
        <begin position="420"/>
        <end position="430"/>
    </location>
</feature>
<dbReference type="Pfam" id="PF13181">
    <property type="entry name" value="TPR_8"/>
    <property type="match status" value="1"/>
</dbReference>
<feature type="region of interest" description="Disordered" evidence="1">
    <location>
        <begin position="385"/>
        <end position="430"/>
    </location>
</feature>
<gene>
    <name evidence="2" type="ORF">GcC1_097002</name>
</gene>
<sequence length="430" mass="48340">MTFLSPVDMAKTKPKEKNELKKKSRAGYIPSKTLKTPSSLSPKILLEQAAQSLQLGDADSAILLAQQAHDILGAGTKESLPALNLCGEINIELGNIELARKYFLQAANIDSDGTIDEDHGGGPEKFLWLAQLSENGGYESVEWFEKGCTILRRQIQYLNERQSSMTIDSNKTERQNTATLIDEKIQKLAGALCSIVEVFMTDLSWEEDAEQKCETLITEATLIAPNFAEPWQTLANVRISQQRLDDAQAALKRSINVWKDLPCQDPHVPDYPTRVSLARLLMEAELDTEAIEVLEGLVAEDDSSVEVWYLGGWGLYILGEKQRNNSKNCNIDKIFADSEKSNVEKDRKPEDWRNTHISSRQWLEHALNLFKQQNYEDERLGEHAQELLETLKTELGEEGANSDQGEEDDSDGDWSSFKESEEDEAMVDAE</sequence>
<feature type="compositionally biased region" description="Basic and acidic residues" evidence="1">
    <location>
        <begin position="10"/>
        <end position="21"/>
    </location>
</feature>
<evidence type="ECO:0000256" key="1">
    <source>
        <dbReference type="SAM" id="MobiDB-lite"/>
    </source>
</evidence>
<dbReference type="Gene3D" id="1.25.40.10">
    <property type="entry name" value="Tetratricopeptide repeat domain"/>
    <property type="match status" value="2"/>
</dbReference>
<dbReference type="AlphaFoldDB" id="A0A420IAN9"/>
<dbReference type="SUPFAM" id="SSF48452">
    <property type="entry name" value="TPR-like"/>
    <property type="match status" value="2"/>
</dbReference>
<name>A0A420IAN9_9PEZI</name>
<dbReference type="Proteomes" id="UP000285405">
    <property type="component" value="Unassembled WGS sequence"/>
</dbReference>
<reference evidence="2 3" key="1">
    <citation type="journal article" date="2018" name="BMC Genomics">
        <title>Comparative genome analyses reveal sequence features reflecting distinct modes of host-adaptation between dicot and monocot powdery mildew.</title>
        <authorList>
            <person name="Wu Y."/>
            <person name="Ma X."/>
            <person name="Pan Z."/>
            <person name="Kale S.D."/>
            <person name="Song Y."/>
            <person name="King H."/>
            <person name="Zhang Q."/>
            <person name="Presley C."/>
            <person name="Deng X."/>
            <person name="Wei C.I."/>
            <person name="Xiao S."/>
        </authorList>
    </citation>
    <scope>NUCLEOTIDE SEQUENCE [LARGE SCALE GENOMIC DNA]</scope>
    <source>
        <strain evidence="2">UCSC1</strain>
    </source>
</reference>
<organism evidence="2 3">
    <name type="scientific">Golovinomyces cichoracearum</name>
    <dbReference type="NCBI Taxonomy" id="62708"/>
    <lineage>
        <taxon>Eukaryota</taxon>
        <taxon>Fungi</taxon>
        <taxon>Dikarya</taxon>
        <taxon>Ascomycota</taxon>
        <taxon>Pezizomycotina</taxon>
        <taxon>Leotiomycetes</taxon>
        <taxon>Erysiphales</taxon>
        <taxon>Erysiphaceae</taxon>
        <taxon>Golovinomyces</taxon>
    </lineage>
</organism>
<dbReference type="InterPro" id="IPR019734">
    <property type="entry name" value="TPR_rpt"/>
</dbReference>
<proteinExistence type="predicted"/>
<evidence type="ECO:0000313" key="3">
    <source>
        <dbReference type="Proteomes" id="UP000285405"/>
    </source>
</evidence>
<dbReference type="OrthoDB" id="1914839at2759"/>
<dbReference type="EMBL" id="MCBR01009740">
    <property type="protein sequence ID" value="RKF71603.1"/>
    <property type="molecule type" value="Genomic_DNA"/>
</dbReference>
<dbReference type="InterPro" id="IPR011990">
    <property type="entry name" value="TPR-like_helical_dom_sf"/>
</dbReference>
<protein>
    <submittedName>
        <fullName evidence="2">Putative assembly chaperone of rpl4</fullName>
    </submittedName>
</protein>
<accession>A0A420IAN9</accession>
<comment type="caution">
    <text evidence="2">The sequence shown here is derived from an EMBL/GenBank/DDBJ whole genome shotgun (WGS) entry which is preliminary data.</text>
</comment>
<dbReference type="CDD" id="cd24142">
    <property type="entry name" value="ACL4-like"/>
    <property type="match status" value="1"/>
</dbReference>
<evidence type="ECO:0000313" key="2">
    <source>
        <dbReference type="EMBL" id="RKF71603.1"/>
    </source>
</evidence>
<feature type="compositionally biased region" description="Basic and acidic residues" evidence="1">
    <location>
        <begin position="385"/>
        <end position="395"/>
    </location>
</feature>